<evidence type="ECO:0000256" key="4">
    <source>
        <dbReference type="RuleBase" id="RU000454"/>
    </source>
</evidence>
<dbReference type="Pfam" id="PF00026">
    <property type="entry name" value="Asp"/>
    <property type="match status" value="1"/>
</dbReference>
<evidence type="ECO:0000256" key="3">
    <source>
        <dbReference type="PIRSR" id="PIRSR601461-1"/>
    </source>
</evidence>
<evidence type="ECO:0000256" key="5">
    <source>
        <dbReference type="SAM" id="SignalP"/>
    </source>
</evidence>
<dbReference type="EMBL" id="KN832998">
    <property type="protein sequence ID" value="KIM81522.1"/>
    <property type="molecule type" value="Genomic_DNA"/>
</dbReference>
<feature type="domain" description="Peptidase A1" evidence="6">
    <location>
        <begin position="74"/>
        <end position="391"/>
    </location>
</feature>
<dbReference type="PROSITE" id="PS51767">
    <property type="entry name" value="PEPTIDASE_A1"/>
    <property type="match status" value="1"/>
</dbReference>
<dbReference type="GO" id="GO:0006508">
    <property type="term" value="P:proteolysis"/>
    <property type="evidence" value="ECO:0007669"/>
    <property type="project" value="UniProtKB-KW"/>
</dbReference>
<keyword evidence="4" id="KW-0645">Protease</keyword>
<evidence type="ECO:0000256" key="1">
    <source>
        <dbReference type="ARBA" id="ARBA00007447"/>
    </source>
</evidence>
<dbReference type="PRINTS" id="PR00792">
    <property type="entry name" value="PEPSIN"/>
</dbReference>
<dbReference type="PROSITE" id="PS00141">
    <property type="entry name" value="ASP_PROTEASE"/>
    <property type="match status" value="2"/>
</dbReference>
<dbReference type="InterPro" id="IPR034164">
    <property type="entry name" value="Pepsin-like_dom"/>
</dbReference>
<feature type="active site" evidence="3">
    <location>
        <position position="273"/>
    </location>
</feature>
<keyword evidence="2 4" id="KW-0064">Aspartyl protease</keyword>
<dbReference type="Proteomes" id="UP000054166">
    <property type="component" value="Unassembled WGS sequence"/>
</dbReference>
<protein>
    <recommendedName>
        <fullName evidence="6">Peptidase A1 domain-containing protein</fullName>
    </recommendedName>
</protein>
<dbReference type="PANTHER" id="PTHR47966">
    <property type="entry name" value="BETA-SITE APP-CLEAVING ENZYME, ISOFORM A-RELATED"/>
    <property type="match status" value="1"/>
</dbReference>
<accession>A0A0C3BVW5</accession>
<organism evidence="7 8">
    <name type="scientific">Piloderma croceum (strain F 1598)</name>
    <dbReference type="NCBI Taxonomy" id="765440"/>
    <lineage>
        <taxon>Eukaryota</taxon>
        <taxon>Fungi</taxon>
        <taxon>Dikarya</taxon>
        <taxon>Basidiomycota</taxon>
        <taxon>Agaricomycotina</taxon>
        <taxon>Agaricomycetes</taxon>
        <taxon>Agaricomycetidae</taxon>
        <taxon>Atheliales</taxon>
        <taxon>Atheliaceae</taxon>
        <taxon>Piloderma</taxon>
    </lineage>
</organism>
<reference evidence="7 8" key="1">
    <citation type="submission" date="2014-04" db="EMBL/GenBank/DDBJ databases">
        <authorList>
            <consortium name="DOE Joint Genome Institute"/>
            <person name="Kuo A."/>
            <person name="Tarkka M."/>
            <person name="Buscot F."/>
            <person name="Kohler A."/>
            <person name="Nagy L.G."/>
            <person name="Floudas D."/>
            <person name="Copeland A."/>
            <person name="Barry K.W."/>
            <person name="Cichocki N."/>
            <person name="Veneault-Fourrey C."/>
            <person name="LaButti K."/>
            <person name="Lindquist E.A."/>
            <person name="Lipzen A."/>
            <person name="Lundell T."/>
            <person name="Morin E."/>
            <person name="Murat C."/>
            <person name="Sun H."/>
            <person name="Tunlid A."/>
            <person name="Henrissat B."/>
            <person name="Grigoriev I.V."/>
            <person name="Hibbett D.S."/>
            <person name="Martin F."/>
            <person name="Nordberg H.P."/>
            <person name="Cantor M.N."/>
            <person name="Hua S.X."/>
        </authorList>
    </citation>
    <scope>NUCLEOTIDE SEQUENCE [LARGE SCALE GENOMIC DNA]</scope>
    <source>
        <strain evidence="7 8">F 1598</strain>
    </source>
</reference>
<dbReference type="STRING" id="765440.A0A0C3BVW5"/>
<dbReference type="GO" id="GO:0004190">
    <property type="term" value="F:aspartic-type endopeptidase activity"/>
    <property type="evidence" value="ECO:0007669"/>
    <property type="project" value="UniProtKB-KW"/>
</dbReference>
<dbReference type="OrthoDB" id="660550at2759"/>
<reference evidence="8" key="2">
    <citation type="submission" date="2015-01" db="EMBL/GenBank/DDBJ databases">
        <title>Evolutionary Origins and Diversification of the Mycorrhizal Mutualists.</title>
        <authorList>
            <consortium name="DOE Joint Genome Institute"/>
            <consortium name="Mycorrhizal Genomics Consortium"/>
            <person name="Kohler A."/>
            <person name="Kuo A."/>
            <person name="Nagy L.G."/>
            <person name="Floudas D."/>
            <person name="Copeland A."/>
            <person name="Barry K.W."/>
            <person name="Cichocki N."/>
            <person name="Veneault-Fourrey C."/>
            <person name="LaButti K."/>
            <person name="Lindquist E.A."/>
            <person name="Lipzen A."/>
            <person name="Lundell T."/>
            <person name="Morin E."/>
            <person name="Murat C."/>
            <person name="Riley R."/>
            <person name="Ohm R."/>
            <person name="Sun H."/>
            <person name="Tunlid A."/>
            <person name="Henrissat B."/>
            <person name="Grigoriev I.V."/>
            <person name="Hibbett D.S."/>
            <person name="Martin F."/>
        </authorList>
    </citation>
    <scope>NUCLEOTIDE SEQUENCE [LARGE SCALE GENOMIC DNA]</scope>
    <source>
        <strain evidence="8">F 1598</strain>
    </source>
</reference>
<keyword evidence="8" id="KW-1185">Reference proteome</keyword>
<feature type="active site" evidence="3">
    <location>
        <position position="92"/>
    </location>
</feature>
<dbReference type="InterPro" id="IPR033121">
    <property type="entry name" value="PEPTIDASE_A1"/>
</dbReference>
<evidence type="ECO:0000313" key="7">
    <source>
        <dbReference type="EMBL" id="KIM81522.1"/>
    </source>
</evidence>
<keyword evidence="5" id="KW-0732">Signal</keyword>
<dbReference type="Gene3D" id="2.40.70.10">
    <property type="entry name" value="Acid Proteases"/>
    <property type="match status" value="2"/>
</dbReference>
<sequence>MSMLPTKSLLSLLSIAVSLGVSVTATPPSSLELFTRMVPPKGRTMADIDRTRITAMMGGDKKSSFPVVDATVTYTANVGVGNPPTTYQLLIDTGSSNTWVGAGKPYHQTSTSKSTGQNVAVSYGSGNFSGREFIDEVTLSPELVIKSQSIGVANFSEGFEGVDGILGVGPTDLTNHTINNSSLLVPTVTDNLYKQGSIPIDLVSIAFAPTTVENDNTTVGLMTFGGTDSTRFIGDIEYVPITQTPVSSHFWGLNQSATYGSTTLFNNKAGIVDTGTTLVLLATEYFNAYANLTGGKMNDATGLLEINKSQYQNLQTLNFQIGNTVYPLSQNAQIWPRALNNLIGGQDGSIFLIVSDLGEAPGTGFDFVDGFAFLQRFYSVFDTTNKQIGLAFTPDTFALSN</sequence>
<dbReference type="SUPFAM" id="SSF50630">
    <property type="entry name" value="Acid proteases"/>
    <property type="match status" value="1"/>
</dbReference>
<comment type="similarity">
    <text evidence="1 4">Belongs to the peptidase A1 family.</text>
</comment>
<dbReference type="InterPro" id="IPR001969">
    <property type="entry name" value="Aspartic_peptidase_AS"/>
</dbReference>
<evidence type="ECO:0000259" key="6">
    <source>
        <dbReference type="PROSITE" id="PS51767"/>
    </source>
</evidence>
<keyword evidence="4" id="KW-0378">Hydrolase</keyword>
<evidence type="ECO:0000313" key="8">
    <source>
        <dbReference type="Proteomes" id="UP000054166"/>
    </source>
</evidence>
<dbReference type="InParanoid" id="A0A0C3BVW5"/>
<gene>
    <name evidence="7" type="ORF">PILCRDRAFT_8583</name>
</gene>
<dbReference type="PANTHER" id="PTHR47966:SF51">
    <property type="entry name" value="BETA-SITE APP-CLEAVING ENZYME, ISOFORM A-RELATED"/>
    <property type="match status" value="1"/>
</dbReference>
<dbReference type="HOGENOM" id="CLU_038846_0_0_1"/>
<name>A0A0C3BVW5_PILCF</name>
<proteinExistence type="inferred from homology"/>
<dbReference type="CDD" id="cd05471">
    <property type="entry name" value="pepsin_like"/>
    <property type="match status" value="1"/>
</dbReference>
<feature type="chain" id="PRO_5002161903" description="Peptidase A1 domain-containing protein" evidence="5">
    <location>
        <begin position="26"/>
        <end position="401"/>
    </location>
</feature>
<evidence type="ECO:0000256" key="2">
    <source>
        <dbReference type="ARBA" id="ARBA00022750"/>
    </source>
</evidence>
<dbReference type="InterPro" id="IPR001461">
    <property type="entry name" value="Aspartic_peptidase_A1"/>
</dbReference>
<feature type="signal peptide" evidence="5">
    <location>
        <begin position="1"/>
        <end position="25"/>
    </location>
</feature>
<dbReference type="AlphaFoldDB" id="A0A0C3BVW5"/>
<dbReference type="InterPro" id="IPR021109">
    <property type="entry name" value="Peptidase_aspartic_dom_sf"/>
</dbReference>